<dbReference type="AlphaFoldDB" id="A0A7X5HVC8"/>
<dbReference type="PANTHER" id="PTHR35007:SF2">
    <property type="entry name" value="PILUS ASSEMBLE PROTEIN"/>
    <property type="match status" value="1"/>
</dbReference>
<evidence type="ECO:0000256" key="5">
    <source>
        <dbReference type="ARBA" id="ARBA00023136"/>
    </source>
</evidence>
<reference evidence="9 10" key="1">
    <citation type="submission" date="2020-01" db="EMBL/GenBank/DDBJ databases">
        <title>Anaeroalcalibacter tamaniensis gen. nov., sp. nov., moderately halophilic strictly anaerobic fermenter bacterium from mud volcano of Taman peninsula.</title>
        <authorList>
            <person name="Frolova A."/>
            <person name="Merkel A.Y."/>
            <person name="Slobodkin A.I."/>
        </authorList>
    </citation>
    <scope>NUCLEOTIDE SEQUENCE [LARGE SCALE GENOMIC DNA]</scope>
    <source>
        <strain evidence="9 10">F-3ap</strain>
    </source>
</reference>
<evidence type="ECO:0000256" key="7">
    <source>
        <dbReference type="SAM" id="Phobius"/>
    </source>
</evidence>
<protein>
    <submittedName>
        <fullName evidence="9">Type II secretion system F family protein</fullName>
    </submittedName>
</protein>
<accession>A0A7X5HVC8</accession>
<dbReference type="Proteomes" id="UP000461585">
    <property type="component" value="Unassembled WGS sequence"/>
</dbReference>
<dbReference type="GO" id="GO:0005886">
    <property type="term" value="C:plasma membrane"/>
    <property type="evidence" value="ECO:0007669"/>
    <property type="project" value="UniProtKB-SubCell"/>
</dbReference>
<keyword evidence="10" id="KW-1185">Reference proteome</keyword>
<evidence type="ECO:0000313" key="10">
    <source>
        <dbReference type="Proteomes" id="UP000461585"/>
    </source>
</evidence>
<comment type="caution">
    <text evidence="9">The sequence shown here is derived from an EMBL/GenBank/DDBJ whole genome shotgun (WGS) entry which is preliminary data.</text>
</comment>
<keyword evidence="4 7" id="KW-1133">Transmembrane helix</keyword>
<dbReference type="Pfam" id="PF00482">
    <property type="entry name" value="T2SSF"/>
    <property type="match status" value="1"/>
</dbReference>
<comment type="subcellular location">
    <subcellularLocation>
        <location evidence="1">Cell membrane</location>
        <topology evidence="1">Multi-pass membrane protein</topology>
    </subcellularLocation>
</comment>
<name>A0A7X5HVC8_9FIRM</name>
<proteinExistence type="predicted"/>
<evidence type="ECO:0000256" key="4">
    <source>
        <dbReference type="ARBA" id="ARBA00022989"/>
    </source>
</evidence>
<evidence type="ECO:0000256" key="6">
    <source>
        <dbReference type="SAM" id="MobiDB-lite"/>
    </source>
</evidence>
<dbReference type="EMBL" id="JAAEEH010000013">
    <property type="protein sequence ID" value="NDL67330.1"/>
    <property type="molecule type" value="Genomic_DNA"/>
</dbReference>
<gene>
    <name evidence="9" type="ORF">GXN74_06205</name>
</gene>
<evidence type="ECO:0000313" key="9">
    <source>
        <dbReference type="EMBL" id="NDL67330.1"/>
    </source>
</evidence>
<dbReference type="PANTHER" id="PTHR35007">
    <property type="entry name" value="INTEGRAL MEMBRANE PROTEIN-RELATED"/>
    <property type="match status" value="1"/>
</dbReference>
<organism evidence="9 10">
    <name type="scientific">Anaerotalea alkaliphila</name>
    <dbReference type="NCBI Taxonomy" id="2662126"/>
    <lineage>
        <taxon>Bacteria</taxon>
        <taxon>Bacillati</taxon>
        <taxon>Bacillota</taxon>
        <taxon>Clostridia</taxon>
        <taxon>Eubacteriales</taxon>
        <taxon>Anaerotalea</taxon>
    </lineage>
</organism>
<feature type="compositionally biased region" description="Basic and acidic residues" evidence="6">
    <location>
        <begin position="49"/>
        <end position="62"/>
    </location>
</feature>
<evidence type="ECO:0000259" key="8">
    <source>
        <dbReference type="Pfam" id="PF00482"/>
    </source>
</evidence>
<feature type="domain" description="Type II secretion system protein GspF" evidence="8">
    <location>
        <begin position="86"/>
        <end position="211"/>
    </location>
</feature>
<evidence type="ECO:0000256" key="1">
    <source>
        <dbReference type="ARBA" id="ARBA00004651"/>
    </source>
</evidence>
<evidence type="ECO:0000256" key="3">
    <source>
        <dbReference type="ARBA" id="ARBA00022692"/>
    </source>
</evidence>
<keyword evidence="5 7" id="KW-0472">Membrane</keyword>
<sequence length="225" mass="25108">MSGTNLLMVFLAAAVGLYGLFLFLFRDRLRLQERLEEAVSYGGQLQGGQKEKGKKEQVEKKQNGLLARSQERKRRYRLAKEIPFTLDLITASVEAGLSFEGAMAKVVESIPGELGEEFGKTLKEIKMGIDRKTALKNMAARCEVKDLSTFVTSLIQADTLGVSLGNVLRIESAQIRERRKQAAREKAMQAPIKMLFPLILFIFPSIFVVILGPAVINIMNTLMNQ</sequence>
<dbReference type="RefSeq" id="WP_162370056.1">
    <property type="nucleotide sequence ID" value="NZ_JAAEEH010000013.1"/>
</dbReference>
<keyword evidence="3 7" id="KW-0812">Transmembrane</keyword>
<keyword evidence="2" id="KW-1003">Cell membrane</keyword>
<dbReference type="InterPro" id="IPR018076">
    <property type="entry name" value="T2SS_GspF_dom"/>
</dbReference>
<evidence type="ECO:0000256" key="2">
    <source>
        <dbReference type="ARBA" id="ARBA00022475"/>
    </source>
</evidence>
<feature type="transmembrane region" description="Helical" evidence="7">
    <location>
        <begin position="6"/>
        <end position="25"/>
    </location>
</feature>
<feature type="region of interest" description="Disordered" evidence="6">
    <location>
        <begin position="45"/>
        <end position="64"/>
    </location>
</feature>
<feature type="transmembrane region" description="Helical" evidence="7">
    <location>
        <begin position="194"/>
        <end position="216"/>
    </location>
</feature>